<dbReference type="GO" id="GO:0006817">
    <property type="term" value="P:phosphate ion transport"/>
    <property type="evidence" value="ECO:0007669"/>
    <property type="project" value="UniProtKB-UniRule"/>
</dbReference>
<feature type="chain" id="PRO_5027138825" description="Phosphate-binding protein" evidence="4">
    <location>
        <begin position="35"/>
        <end position="314"/>
    </location>
</feature>
<dbReference type="InterPro" id="IPR050811">
    <property type="entry name" value="Phosphate_ABC_transporter"/>
</dbReference>
<dbReference type="FunFam" id="3.40.190.10:FF:000055">
    <property type="entry name" value="Phosphate ABC transporter, phosphate-binding protein"/>
    <property type="match status" value="1"/>
</dbReference>
<evidence type="ECO:0000256" key="1">
    <source>
        <dbReference type="ARBA" id="ARBA00008725"/>
    </source>
</evidence>
<dbReference type="NCBIfam" id="TIGR02136">
    <property type="entry name" value="ptsS_2"/>
    <property type="match status" value="1"/>
</dbReference>
<name>A0A0P7ZSE6_9CYAN</name>
<keyword evidence="4" id="KW-0592">Phosphate transport</keyword>
<evidence type="ECO:0000256" key="2">
    <source>
        <dbReference type="ARBA" id="ARBA00022448"/>
    </source>
</evidence>
<feature type="domain" description="PBP" evidence="5">
    <location>
        <begin position="34"/>
        <end position="287"/>
    </location>
</feature>
<keyword evidence="2 4" id="KW-0813">Transport</keyword>
<gene>
    <name evidence="6" type="primary">pstS</name>
    <name evidence="6" type="ORF">HLUCCA11_05935</name>
</gene>
<evidence type="ECO:0000259" key="5">
    <source>
        <dbReference type="Pfam" id="PF12849"/>
    </source>
</evidence>
<dbReference type="PANTHER" id="PTHR30570">
    <property type="entry name" value="PERIPLASMIC PHOSPHATE BINDING COMPONENT OF PHOSPHATE ABC TRANSPORTER"/>
    <property type="match status" value="1"/>
</dbReference>
<dbReference type="PANTHER" id="PTHR30570:SF1">
    <property type="entry name" value="PHOSPHATE-BINDING PROTEIN PSTS"/>
    <property type="match status" value="1"/>
</dbReference>
<sequence>MAMSGKAFFTSKFTYLGAAAIAATVGLSSAVAVAQGGNVIEIDGSSTVFPITEAVAEEFRGTNQGVNISVGVSGTGGGFKKFCSGETVISNASRPIKDSEIELCKQNGIEYTRLSVATDALTVVVHPENTWATELSTEQLMKIWEPAAEGTITRWNQIDPSFPDAPLNLYGPGTDSGTFDYFTEEINGEAAASRADYTASEDDNVLVLGVSRDQNALGYFGMSYYLENQDKIKSVGISSEDTNGVAVFPTFDSIEEYKPLARPIFIYVNTAAMASRPEVRSFVEYYLENAEEITPTVGYVPRSSAEYTAALASL</sequence>
<reference evidence="6 7" key="1">
    <citation type="submission" date="2015-09" db="EMBL/GenBank/DDBJ databases">
        <title>Identification and resolution of microdiversity through metagenomic sequencing of parallel consortia.</title>
        <authorList>
            <person name="Nelson W.C."/>
            <person name="Romine M.F."/>
            <person name="Lindemann S.R."/>
        </authorList>
    </citation>
    <scope>NUCLEOTIDE SEQUENCE [LARGE SCALE GENOMIC DNA]</scope>
    <source>
        <strain evidence="6">Ana</strain>
    </source>
</reference>
<dbReference type="PATRIC" id="fig|1666911.3.peg.5108"/>
<dbReference type="InterPro" id="IPR011862">
    <property type="entry name" value="Phos-bd"/>
</dbReference>
<dbReference type="Gene3D" id="3.40.190.10">
    <property type="entry name" value="Periplasmic binding protein-like II"/>
    <property type="match status" value="2"/>
</dbReference>
<dbReference type="InterPro" id="IPR024370">
    <property type="entry name" value="PBP_domain"/>
</dbReference>
<evidence type="ECO:0000313" key="6">
    <source>
        <dbReference type="EMBL" id="KPQ36399.1"/>
    </source>
</evidence>
<comment type="similarity">
    <text evidence="1 4">Belongs to the PstS family.</text>
</comment>
<dbReference type="Pfam" id="PF12849">
    <property type="entry name" value="PBP_like_2"/>
    <property type="match status" value="1"/>
</dbReference>
<dbReference type="CDD" id="cd13654">
    <property type="entry name" value="PBP2_phosphate_like_2"/>
    <property type="match status" value="1"/>
</dbReference>
<organism evidence="6 7">
    <name type="scientific">Phormidesmis priestleyi Ana</name>
    <dbReference type="NCBI Taxonomy" id="1666911"/>
    <lineage>
        <taxon>Bacteria</taxon>
        <taxon>Bacillati</taxon>
        <taxon>Cyanobacteriota</taxon>
        <taxon>Cyanophyceae</taxon>
        <taxon>Leptolyngbyales</taxon>
        <taxon>Leptolyngbyaceae</taxon>
        <taxon>Phormidesmis</taxon>
    </lineage>
</organism>
<dbReference type="Proteomes" id="UP000050465">
    <property type="component" value="Unassembled WGS sequence"/>
</dbReference>
<feature type="signal peptide" evidence="4">
    <location>
        <begin position="1"/>
        <end position="34"/>
    </location>
</feature>
<comment type="caution">
    <text evidence="6">The sequence shown here is derived from an EMBL/GenBank/DDBJ whole genome shotgun (WGS) entry which is preliminary data.</text>
</comment>
<dbReference type="STRING" id="1666911.HLUCCA11_05935"/>
<dbReference type="AlphaFoldDB" id="A0A0P7ZSE6"/>
<comment type="function">
    <text evidence="4">Involved in the system for phosphate transport across the cytoplasmic membrane.</text>
</comment>
<evidence type="ECO:0000256" key="3">
    <source>
        <dbReference type="ARBA" id="ARBA00022729"/>
    </source>
</evidence>
<keyword evidence="3 4" id="KW-0732">Signal</keyword>
<dbReference type="EMBL" id="LJZR01000006">
    <property type="protein sequence ID" value="KPQ36399.1"/>
    <property type="molecule type" value="Genomic_DNA"/>
</dbReference>
<dbReference type="GO" id="GO:0042301">
    <property type="term" value="F:phosphate ion binding"/>
    <property type="evidence" value="ECO:0007669"/>
    <property type="project" value="UniProtKB-UniRule"/>
</dbReference>
<evidence type="ECO:0000313" key="7">
    <source>
        <dbReference type="Proteomes" id="UP000050465"/>
    </source>
</evidence>
<dbReference type="SUPFAM" id="SSF53850">
    <property type="entry name" value="Periplasmic binding protein-like II"/>
    <property type="match status" value="1"/>
</dbReference>
<protein>
    <recommendedName>
        <fullName evidence="4">Phosphate-binding protein</fullName>
    </recommendedName>
</protein>
<proteinExistence type="inferred from homology"/>
<accession>A0A0P7ZSE6</accession>
<evidence type="ECO:0000256" key="4">
    <source>
        <dbReference type="RuleBase" id="RU367119"/>
    </source>
</evidence>